<dbReference type="RefSeq" id="WP_068710413.1">
    <property type="nucleotide sequence ID" value="NZ_BAAAXQ010000027.1"/>
</dbReference>
<dbReference type="Proteomes" id="UP001501577">
    <property type="component" value="Unassembled WGS sequence"/>
</dbReference>
<organism evidence="2 3">
    <name type="scientific">Tetragenococcus solitarius</name>
    <dbReference type="NCBI Taxonomy" id="71453"/>
    <lineage>
        <taxon>Bacteria</taxon>
        <taxon>Bacillati</taxon>
        <taxon>Bacillota</taxon>
        <taxon>Bacilli</taxon>
        <taxon>Lactobacillales</taxon>
        <taxon>Enterococcaceae</taxon>
        <taxon>Tetragenococcus</taxon>
    </lineage>
</organism>
<proteinExistence type="predicted"/>
<evidence type="ECO:0000313" key="2">
    <source>
        <dbReference type="EMBL" id="GAA3015374.1"/>
    </source>
</evidence>
<dbReference type="PANTHER" id="PTHR12526">
    <property type="entry name" value="GLYCOSYLTRANSFERASE"/>
    <property type="match status" value="1"/>
</dbReference>
<protein>
    <submittedName>
        <fullName evidence="2">Glycosyltransferase</fullName>
    </submittedName>
</protein>
<name>A0ABP6KKC6_9ENTE</name>
<gene>
    <name evidence="2" type="ORF">GCM10019998_09420</name>
</gene>
<reference evidence="3" key="1">
    <citation type="journal article" date="2019" name="Int. J. Syst. Evol. Microbiol.">
        <title>The Global Catalogue of Microorganisms (GCM) 10K type strain sequencing project: providing services to taxonomists for standard genome sequencing and annotation.</title>
        <authorList>
            <consortium name="The Broad Institute Genomics Platform"/>
            <consortium name="The Broad Institute Genome Sequencing Center for Infectious Disease"/>
            <person name="Wu L."/>
            <person name="Ma J."/>
        </authorList>
    </citation>
    <scope>NUCLEOTIDE SEQUENCE [LARGE SCALE GENOMIC DNA]</scope>
    <source>
        <strain evidence="3">JCM 8736</strain>
    </source>
</reference>
<keyword evidence="3" id="KW-1185">Reference proteome</keyword>
<dbReference type="SUPFAM" id="SSF53756">
    <property type="entry name" value="UDP-Glycosyltransferase/glycogen phosphorylase"/>
    <property type="match status" value="1"/>
</dbReference>
<dbReference type="InterPro" id="IPR001296">
    <property type="entry name" value="Glyco_trans_1"/>
</dbReference>
<dbReference type="Gene3D" id="3.40.50.2000">
    <property type="entry name" value="Glycogen Phosphorylase B"/>
    <property type="match status" value="3"/>
</dbReference>
<dbReference type="PANTHER" id="PTHR12526:SF630">
    <property type="entry name" value="GLYCOSYLTRANSFERASE"/>
    <property type="match status" value="1"/>
</dbReference>
<evidence type="ECO:0000313" key="3">
    <source>
        <dbReference type="Proteomes" id="UP001501577"/>
    </source>
</evidence>
<evidence type="ECO:0000259" key="1">
    <source>
        <dbReference type="Pfam" id="PF00534"/>
    </source>
</evidence>
<feature type="domain" description="Glycosyl transferase family 1" evidence="1">
    <location>
        <begin position="319"/>
        <end position="484"/>
    </location>
</feature>
<dbReference type="Pfam" id="PF00534">
    <property type="entry name" value="Glycos_transf_1"/>
    <property type="match status" value="1"/>
</dbReference>
<accession>A0ABP6KKC6</accession>
<sequence length="632" mass="74485">MKNNRNLFYLANSFSEDSGGRTQATFTRAKMLSDVSANSFILTFNFKRDYGEIYHVVKEKRGIPSSITFLNMFEFFAGEELYNNREEQPAFFNKDSQFIYEFIAKKNAYKVYNKGVQFCYIQLDKYGTCIYKDFFDDKKRKIKRETYDYYGKLKLITYLNMLTKKPLRKIYYTNKQRAYLCIDYDRENFNTKQCIVYDKDEKPCKVFLNELEMAKYWIANLNALYLNSIFFVEDRKLDEVVTNNSYSSKKINSIAVIHSSHLKAPYNFGAKINRFNGDLLKDTSNYSAVVLLTEQQLKHVRNQFGLQPNLYHIPHVKVEQKKSYHEEKDIYKIVVISRFVKIKRIMDILKAFKIVVEKVPNIKLEIWGSGEEEEKYKKFIEENQLQEVVFIKGYTNYPHEVFYSAGLSVITSEYEGFGMTILESMTNQTPVIAYDFNYGPKELIDDGINGYIVENGNINELANQIIEIYNGKNDLKSIGIAAKEKATMFNEAIIKKRWLQMINDVENRPFNLDYKSLRQVVLLSEIKDIYKNEDENDIELCFTIQNTLTVGLPNEKYYLYISNYYNLEQIGNRYFELQVVENSKENFEILKGCLTIEKTIYYELKELDPKFSLGIKNKENFYFIDIIGTQTI</sequence>
<dbReference type="EMBL" id="BAAAXQ010000027">
    <property type="protein sequence ID" value="GAA3015374.1"/>
    <property type="molecule type" value="Genomic_DNA"/>
</dbReference>
<comment type="caution">
    <text evidence="2">The sequence shown here is derived from an EMBL/GenBank/DDBJ whole genome shotgun (WGS) entry which is preliminary data.</text>
</comment>